<dbReference type="InterPro" id="IPR013783">
    <property type="entry name" value="Ig-like_fold"/>
</dbReference>
<dbReference type="SUPFAM" id="SSF51445">
    <property type="entry name" value="(Trans)glycosidases"/>
    <property type="match status" value="1"/>
</dbReference>
<accession>A0AAV7DBH5</accession>
<evidence type="ECO:0000256" key="2">
    <source>
        <dbReference type="ARBA" id="ARBA00022801"/>
    </source>
</evidence>
<dbReference type="SUPFAM" id="SSF51011">
    <property type="entry name" value="Glycosyl hydrolase domain"/>
    <property type="match status" value="1"/>
</dbReference>
<gene>
    <name evidence="8" type="ORF">GDO81_000883</name>
</gene>
<keyword evidence="5" id="KW-0812">Transmembrane</keyword>
<dbReference type="FunFam" id="3.20.20.80:FF:000059">
    <property type="entry name" value="Alpha-L-iduronidase"/>
    <property type="match status" value="1"/>
</dbReference>
<dbReference type="GO" id="GO:0005975">
    <property type="term" value="P:carbohydrate metabolic process"/>
    <property type="evidence" value="ECO:0007669"/>
    <property type="project" value="InterPro"/>
</dbReference>
<dbReference type="PANTHER" id="PTHR12631">
    <property type="entry name" value="ALPHA-L-IDURONIDASE"/>
    <property type="match status" value="1"/>
</dbReference>
<evidence type="ECO:0000259" key="7">
    <source>
        <dbReference type="Pfam" id="PF21200"/>
    </source>
</evidence>
<dbReference type="FunFam" id="2.60.40.1500:FF:000002">
    <property type="entry name" value="Iduronidase alpha-L"/>
    <property type="match status" value="1"/>
</dbReference>
<dbReference type="Pfam" id="PF01229">
    <property type="entry name" value="Glyco_hydro_39"/>
    <property type="match status" value="1"/>
</dbReference>
<dbReference type="AlphaFoldDB" id="A0AAV7DBH5"/>
<dbReference type="InterPro" id="IPR049166">
    <property type="entry name" value="GH39_cat"/>
</dbReference>
<evidence type="ECO:0000256" key="3">
    <source>
        <dbReference type="ARBA" id="ARBA00023295"/>
    </source>
</evidence>
<protein>
    <recommendedName>
        <fullName evidence="10">Alpha-L-iduronidase</fullName>
    </recommendedName>
</protein>
<evidence type="ECO:0000256" key="4">
    <source>
        <dbReference type="PIRSR" id="PIRSR600514-1"/>
    </source>
</evidence>
<sequence length="662" mass="74908">MHSSLAWGALVITRFACLLQLCEVDYVQSLDMSLYNFILAVGLVPGIMAASYIINVDPTKDRKEMKHFWKSTGFCPPLPHDKVEYFLGEDQRLNLAYISSVPHGGILQIRIHWLFELIKVSVINGEPHYNFTKLDELMDLLMENGLVPGFELMGNPSGYFTNFEAKMQVFEWRELIFLTAKRYIEKYGLEHVSTWNFETWNEPDHHDFDNISITVTGFQNYYDACSEGLKKASPQLRFGGPGDSCHSPPSSPICWGLLSHCYNGTNIFTGETGVRLDYIALHKKGGGSSYRILEQEIDTVSEIQQRFPQFKFVPIYNDEADPLVGWSSPQSWRGDVTYAAMVIKVIDQHLDLIHAEGNPSMNYSLLSNDNAFMNNYPHYFTQRTLTARFQMNNTKPPHVQMVRKPVLTVMGLLALLGETQISTDIVNVGASSNYSTVGVLASVHEPKNGDEADSWQSTIVLYASDDNRTSTNVNFVTLNLTNFSKSKDLVYVTYYMDNILTNPFLEWQKAGSPDFPSVEEFKQIRHTEDPVMKGPIKFPGDGHAVLKVQLPVPSVLLVHICEQPSSPPGKVTGLRIIPLFRGQVAVVWSDTYVVSRCLKTYEVEFSYDGFSFSRINTNKIFFTLFPYSPESAKVTGSYRVRAVNYWDVPGPYSVLAKYTELL</sequence>
<evidence type="ECO:0000313" key="8">
    <source>
        <dbReference type="EMBL" id="KAG8593573.1"/>
    </source>
</evidence>
<keyword evidence="3" id="KW-0326">Glycosidase</keyword>
<dbReference type="InterPro" id="IPR049165">
    <property type="entry name" value="GH39_as"/>
</dbReference>
<organism evidence="8 9">
    <name type="scientific">Engystomops pustulosus</name>
    <name type="common">Tungara frog</name>
    <name type="synonym">Physalaemus pustulosus</name>
    <dbReference type="NCBI Taxonomy" id="76066"/>
    <lineage>
        <taxon>Eukaryota</taxon>
        <taxon>Metazoa</taxon>
        <taxon>Chordata</taxon>
        <taxon>Craniata</taxon>
        <taxon>Vertebrata</taxon>
        <taxon>Euteleostomi</taxon>
        <taxon>Amphibia</taxon>
        <taxon>Batrachia</taxon>
        <taxon>Anura</taxon>
        <taxon>Neobatrachia</taxon>
        <taxon>Hyloidea</taxon>
        <taxon>Leptodactylidae</taxon>
        <taxon>Leiuperinae</taxon>
        <taxon>Engystomops</taxon>
    </lineage>
</organism>
<dbReference type="Gene3D" id="2.60.40.1500">
    <property type="entry name" value="Glycosyl hydrolase domain, family 39"/>
    <property type="match status" value="1"/>
</dbReference>
<dbReference type="PRINTS" id="PR00745">
    <property type="entry name" value="GLHYDRLASE39"/>
</dbReference>
<keyword evidence="2" id="KW-0378">Hydrolase</keyword>
<comment type="similarity">
    <text evidence="1">Belongs to the glycosyl hydrolase 39 family.</text>
</comment>
<evidence type="ECO:0000259" key="6">
    <source>
        <dbReference type="Pfam" id="PF01229"/>
    </source>
</evidence>
<evidence type="ECO:0008006" key="10">
    <source>
        <dbReference type="Google" id="ProtNLM"/>
    </source>
</evidence>
<dbReference type="InterPro" id="IPR049167">
    <property type="entry name" value="GH39_C"/>
</dbReference>
<feature type="domain" description="Glycosyl hydrolases family 39 N-terminal catalytic" evidence="6">
    <location>
        <begin position="53"/>
        <end position="543"/>
    </location>
</feature>
<dbReference type="EMBL" id="WNYA01000001">
    <property type="protein sequence ID" value="KAG8593573.1"/>
    <property type="molecule type" value="Genomic_DNA"/>
</dbReference>
<dbReference type="PROSITE" id="PS01027">
    <property type="entry name" value="GLYCOSYL_HYDROL_F39"/>
    <property type="match status" value="1"/>
</dbReference>
<dbReference type="InterPro" id="IPR000514">
    <property type="entry name" value="Glyco_hydro_39"/>
</dbReference>
<dbReference type="InterPro" id="IPR051923">
    <property type="entry name" value="Glycosyl_Hydrolase_39"/>
</dbReference>
<feature type="domain" description="Alpha-L-iduronidase C-terminal" evidence="7">
    <location>
        <begin position="572"/>
        <end position="660"/>
    </location>
</feature>
<dbReference type="PANTHER" id="PTHR12631:SF8">
    <property type="entry name" value="ALPHA-L-IDURONIDASE"/>
    <property type="match status" value="1"/>
</dbReference>
<reference evidence="8" key="1">
    <citation type="thesis" date="2020" institute="ProQuest LLC" country="789 East Eisenhower Parkway, Ann Arbor, MI, USA">
        <title>Comparative Genomics and Chromosome Evolution.</title>
        <authorList>
            <person name="Mudd A.B."/>
        </authorList>
    </citation>
    <scope>NUCLEOTIDE SEQUENCE</scope>
    <source>
        <strain evidence="8">237g6f4</strain>
        <tissue evidence="8">Blood</tissue>
    </source>
</reference>
<name>A0AAV7DBH5_ENGPU</name>
<dbReference type="Pfam" id="PF21200">
    <property type="entry name" value="Glyco_hydro_39_C"/>
    <property type="match status" value="1"/>
</dbReference>
<dbReference type="Gene3D" id="2.60.40.10">
    <property type="entry name" value="Immunoglobulins"/>
    <property type="match status" value="1"/>
</dbReference>
<keyword evidence="5" id="KW-0472">Membrane</keyword>
<dbReference type="Proteomes" id="UP000824782">
    <property type="component" value="Unassembled WGS sequence"/>
</dbReference>
<evidence type="ECO:0000313" key="9">
    <source>
        <dbReference type="Proteomes" id="UP000824782"/>
    </source>
</evidence>
<dbReference type="Gene3D" id="3.20.20.80">
    <property type="entry name" value="Glycosidases"/>
    <property type="match status" value="1"/>
</dbReference>
<evidence type="ECO:0000256" key="5">
    <source>
        <dbReference type="SAM" id="Phobius"/>
    </source>
</evidence>
<keyword evidence="9" id="KW-1185">Reference proteome</keyword>
<feature type="active site" description="Proton donor" evidence="4">
    <location>
        <position position="202"/>
    </location>
</feature>
<dbReference type="GO" id="GO:0003940">
    <property type="term" value="F:L-iduronidase activity"/>
    <property type="evidence" value="ECO:0007669"/>
    <property type="project" value="TreeGrafter"/>
</dbReference>
<feature type="transmembrane region" description="Helical" evidence="5">
    <location>
        <begin position="34"/>
        <end position="56"/>
    </location>
</feature>
<evidence type="ECO:0000256" key="1">
    <source>
        <dbReference type="ARBA" id="ARBA00008875"/>
    </source>
</evidence>
<comment type="caution">
    <text evidence="8">The sequence shown here is derived from an EMBL/GenBank/DDBJ whole genome shotgun (WGS) entry which is preliminary data.</text>
</comment>
<proteinExistence type="inferred from homology"/>
<keyword evidence="5" id="KW-1133">Transmembrane helix</keyword>
<dbReference type="InterPro" id="IPR017853">
    <property type="entry name" value="GH"/>
</dbReference>